<feature type="coiled-coil region" evidence="1">
    <location>
        <begin position="41"/>
        <end position="101"/>
    </location>
</feature>
<dbReference type="GO" id="GO:0006879">
    <property type="term" value="P:intracellular iron ion homeostasis"/>
    <property type="evidence" value="ECO:0000318"/>
    <property type="project" value="GO_Central"/>
</dbReference>
<gene>
    <name evidence="3" type="ORF">EUGRSUZ_F04044</name>
</gene>
<organism evidence="3">
    <name type="scientific">Eucalyptus grandis</name>
    <name type="common">Flooded gum</name>
    <dbReference type="NCBI Taxonomy" id="71139"/>
    <lineage>
        <taxon>Eukaryota</taxon>
        <taxon>Viridiplantae</taxon>
        <taxon>Streptophyta</taxon>
        <taxon>Embryophyta</taxon>
        <taxon>Tracheophyta</taxon>
        <taxon>Spermatophyta</taxon>
        <taxon>Magnoliopsida</taxon>
        <taxon>eudicotyledons</taxon>
        <taxon>Gunneridae</taxon>
        <taxon>Pentapetalae</taxon>
        <taxon>rosids</taxon>
        <taxon>malvids</taxon>
        <taxon>Myrtales</taxon>
        <taxon>Myrtaceae</taxon>
        <taxon>Myrtoideae</taxon>
        <taxon>Eucalypteae</taxon>
        <taxon>Eucalyptus</taxon>
    </lineage>
</organism>
<feature type="region of interest" description="Disordered" evidence="2">
    <location>
        <begin position="169"/>
        <end position="252"/>
    </location>
</feature>
<evidence type="ECO:0000256" key="1">
    <source>
        <dbReference type="SAM" id="Coils"/>
    </source>
</evidence>
<dbReference type="PANTHER" id="PTHR47001:SF1">
    <property type="entry name" value="TRANSCRIPTION FACTOR BHLH11"/>
    <property type="match status" value="1"/>
</dbReference>
<reference evidence="3" key="1">
    <citation type="submission" date="2013-07" db="EMBL/GenBank/DDBJ databases">
        <title>The genome of Eucalyptus grandis.</title>
        <authorList>
            <person name="Schmutz J."/>
            <person name="Hayes R."/>
            <person name="Myburg A."/>
            <person name="Tuskan G."/>
            <person name="Grattapaglia D."/>
            <person name="Rokhsar D.S."/>
        </authorList>
    </citation>
    <scope>NUCLEOTIDE SEQUENCE</scope>
    <source>
        <tissue evidence="3">Leaf extractions</tissue>
    </source>
</reference>
<dbReference type="GO" id="GO:0005634">
    <property type="term" value="C:nucleus"/>
    <property type="evidence" value="ECO:0000318"/>
    <property type="project" value="GO_Central"/>
</dbReference>
<protein>
    <recommendedName>
        <fullName evidence="4">BHLH domain-containing protein</fullName>
    </recommendedName>
</protein>
<feature type="compositionally biased region" description="Polar residues" evidence="2">
    <location>
        <begin position="169"/>
        <end position="189"/>
    </location>
</feature>
<dbReference type="GO" id="GO:0003700">
    <property type="term" value="F:DNA-binding transcription factor activity"/>
    <property type="evidence" value="ECO:0007669"/>
    <property type="project" value="InterPro"/>
</dbReference>
<dbReference type="InterPro" id="IPR044579">
    <property type="entry name" value="bHLH11/121"/>
</dbReference>
<dbReference type="AlphaFoldDB" id="A0A059BYD7"/>
<name>A0A059BYD7_EUCGR</name>
<keyword evidence="1" id="KW-0175">Coiled coil</keyword>
<proteinExistence type="predicted"/>
<dbReference type="Gramene" id="KCW70931">
    <property type="protein sequence ID" value="KCW70931"/>
    <property type="gene ID" value="EUGRSUZ_F04044"/>
</dbReference>
<sequence>MEKQNRSLIKRVFGKEALYKIIALVCYCRDINAVNDKATVLTDTIQVLKDLTTEVNKLKAECAALIEESLTLHYNQLMQEKNELREEKSSLKSEVENLNVQYQQRMRVMYPWAAMDPSIVMGPAYSYPVPIPVTPGPIPMLSQLQPFPFFGNQNASAIPAPCSTFIPNSMPANPTFEQQSTQYASSSHLSNKKDSKSRSSDHQRGSIAEQDEDSNDVATDLELKMPGTSSHQDLTSGEKKVKQTQRKEIIFY</sequence>
<evidence type="ECO:0000256" key="2">
    <source>
        <dbReference type="SAM" id="MobiDB-lite"/>
    </source>
</evidence>
<feature type="compositionally biased region" description="Basic and acidic residues" evidence="2">
    <location>
        <begin position="191"/>
        <end position="204"/>
    </location>
</feature>
<evidence type="ECO:0000313" key="3">
    <source>
        <dbReference type="EMBL" id="KCW70931.1"/>
    </source>
</evidence>
<feature type="compositionally biased region" description="Basic and acidic residues" evidence="2">
    <location>
        <begin position="236"/>
        <end position="252"/>
    </location>
</feature>
<dbReference type="OMA" id="QHRVRTM"/>
<dbReference type="PANTHER" id="PTHR47001">
    <property type="entry name" value="TRANSCRIPTION FACTOR BHLH121"/>
    <property type="match status" value="1"/>
</dbReference>
<evidence type="ECO:0008006" key="4">
    <source>
        <dbReference type="Google" id="ProtNLM"/>
    </source>
</evidence>
<dbReference type="EMBL" id="KK198758">
    <property type="protein sequence ID" value="KCW70931.1"/>
    <property type="molecule type" value="Genomic_DNA"/>
</dbReference>
<dbReference type="GO" id="GO:0000976">
    <property type="term" value="F:transcription cis-regulatory region binding"/>
    <property type="evidence" value="ECO:0000318"/>
    <property type="project" value="GO_Central"/>
</dbReference>
<dbReference type="InParanoid" id="A0A059BYD7"/>
<dbReference type="STRING" id="71139.A0A059BYD7"/>
<accession>A0A059BYD7</accession>